<keyword evidence="5" id="KW-0804">Transcription</keyword>
<dbReference type="Proteomes" id="UP001324427">
    <property type="component" value="Unassembled WGS sequence"/>
</dbReference>
<dbReference type="InterPro" id="IPR023580">
    <property type="entry name" value="RNA_pol_su_RPB10"/>
</dbReference>
<dbReference type="Gene3D" id="1.10.10.60">
    <property type="entry name" value="Homeodomain-like"/>
    <property type="match status" value="1"/>
</dbReference>
<dbReference type="GO" id="GO:0042797">
    <property type="term" value="P:tRNA transcription by RNA polymerase III"/>
    <property type="evidence" value="ECO:0007669"/>
    <property type="project" value="TreeGrafter"/>
</dbReference>
<sequence length="125" mass="14658">MIIPIRCFSCGKEIANLWEQYLDLITQYEKKRRISKNPRLAAPRGEFKPCITPYVYHTTAPRDLGRFAWLHGDSDIFRYCCRRAWTELGVTRYCCKRMMLTHVDMIQKLLSIKPSGILGRGGEMR</sequence>
<keyword evidence="2" id="KW-0240">DNA-directed RNA polymerase</keyword>
<dbReference type="PANTHER" id="PTHR23431:SF3">
    <property type="entry name" value="DNA-DIRECTED RNA POLYMERASES I, II, AND III SUBUNIT RPABC5"/>
    <property type="match status" value="1"/>
</dbReference>
<name>A0AAV9JQ71_9PEZI</name>
<proteinExistence type="inferred from homology"/>
<dbReference type="GO" id="GO:0006366">
    <property type="term" value="P:transcription by RNA polymerase II"/>
    <property type="evidence" value="ECO:0007669"/>
    <property type="project" value="TreeGrafter"/>
</dbReference>
<organism evidence="7 8">
    <name type="scientific">Oleoguttula mirabilis</name>
    <dbReference type="NCBI Taxonomy" id="1507867"/>
    <lineage>
        <taxon>Eukaryota</taxon>
        <taxon>Fungi</taxon>
        <taxon>Dikarya</taxon>
        <taxon>Ascomycota</taxon>
        <taxon>Pezizomycotina</taxon>
        <taxon>Dothideomycetes</taxon>
        <taxon>Dothideomycetidae</taxon>
        <taxon>Mycosphaerellales</taxon>
        <taxon>Teratosphaeriaceae</taxon>
        <taxon>Oleoguttula</taxon>
    </lineage>
</organism>
<dbReference type="GO" id="GO:0008270">
    <property type="term" value="F:zinc ion binding"/>
    <property type="evidence" value="ECO:0007669"/>
    <property type="project" value="InterPro"/>
</dbReference>
<evidence type="ECO:0000256" key="4">
    <source>
        <dbReference type="ARBA" id="ARBA00022833"/>
    </source>
</evidence>
<dbReference type="AlphaFoldDB" id="A0AAV9JQ71"/>
<reference evidence="7 8" key="1">
    <citation type="submission" date="2021-11" db="EMBL/GenBank/DDBJ databases">
        <title>Black yeast isolated from Biological Soil Crust.</title>
        <authorList>
            <person name="Kurbessoian T."/>
        </authorList>
    </citation>
    <scope>NUCLEOTIDE SEQUENCE [LARGE SCALE GENOMIC DNA]</scope>
    <source>
        <strain evidence="7 8">CCFEE 5522</strain>
    </source>
</reference>
<gene>
    <name evidence="7" type="ORF">LTR36_000525</name>
</gene>
<dbReference type="GO" id="GO:0006360">
    <property type="term" value="P:transcription by RNA polymerase I"/>
    <property type="evidence" value="ECO:0007669"/>
    <property type="project" value="TreeGrafter"/>
</dbReference>
<evidence type="ECO:0000256" key="6">
    <source>
        <dbReference type="ARBA" id="ARBA00025720"/>
    </source>
</evidence>
<accession>A0AAV9JQ71</accession>
<dbReference type="GO" id="GO:0003677">
    <property type="term" value="F:DNA binding"/>
    <property type="evidence" value="ECO:0007669"/>
    <property type="project" value="InterPro"/>
</dbReference>
<dbReference type="GO" id="GO:0003899">
    <property type="term" value="F:DNA-directed RNA polymerase activity"/>
    <property type="evidence" value="ECO:0007669"/>
    <property type="project" value="InterPro"/>
</dbReference>
<dbReference type="InterPro" id="IPR000268">
    <property type="entry name" value="RPABC5/Rpb10"/>
</dbReference>
<keyword evidence="8" id="KW-1185">Reference proteome</keyword>
<evidence type="ECO:0000256" key="5">
    <source>
        <dbReference type="ARBA" id="ARBA00023163"/>
    </source>
</evidence>
<dbReference type="PANTHER" id="PTHR23431">
    <property type="entry name" value="DNA-DIRECTED RNA POLYMERASES I, II, AND III SUBUNIT RPABC5 FAMILY MEMBER"/>
    <property type="match status" value="1"/>
</dbReference>
<dbReference type="GO" id="GO:0005736">
    <property type="term" value="C:RNA polymerase I complex"/>
    <property type="evidence" value="ECO:0007669"/>
    <property type="project" value="TreeGrafter"/>
</dbReference>
<dbReference type="PROSITE" id="PS01112">
    <property type="entry name" value="RNA_POL_N_8KD"/>
    <property type="match status" value="1"/>
</dbReference>
<protein>
    <recommendedName>
        <fullName evidence="1">DNA-directed RNA polymerases I, II, and III subunit RPABC5</fullName>
    </recommendedName>
</protein>
<evidence type="ECO:0000256" key="2">
    <source>
        <dbReference type="ARBA" id="ARBA00022478"/>
    </source>
</evidence>
<dbReference type="EMBL" id="JAVFHQ010000010">
    <property type="protein sequence ID" value="KAK4547568.1"/>
    <property type="molecule type" value="Genomic_DNA"/>
</dbReference>
<dbReference type="Pfam" id="PF01194">
    <property type="entry name" value="RNA_pol_N"/>
    <property type="match status" value="2"/>
</dbReference>
<dbReference type="GO" id="GO:0005666">
    <property type="term" value="C:RNA polymerase III complex"/>
    <property type="evidence" value="ECO:0007669"/>
    <property type="project" value="TreeGrafter"/>
</dbReference>
<evidence type="ECO:0000313" key="8">
    <source>
        <dbReference type="Proteomes" id="UP001324427"/>
    </source>
</evidence>
<keyword evidence="3" id="KW-0479">Metal-binding</keyword>
<comment type="similarity">
    <text evidence="6">Belongs to the archaeal Rpo10/eukaryotic RPB10 RNA polymerase subunit family.</text>
</comment>
<dbReference type="GO" id="GO:0005665">
    <property type="term" value="C:RNA polymerase II, core complex"/>
    <property type="evidence" value="ECO:0007669"/>
    <property type="project" value="TreeGrafter"/>
</dbReference>
<keyword evidence="4" id="KW-0862">Zinc</keyword>
<comment type="caution">
    <text evidence="7">The sequence shown here is derived from an EMBL/GenBank/DDBJ whole genome shotgun (WGS) entry which is preliminary data.</text>
</comment>
<evidence type="ECO:0000256" key="1">
    <source>
        <dbReference type="ARBA" id="ARBA00020813"/>
    </source>
</evidence>
<dbReference type="InterPro" id="IPR020789">
    <property type="entry name" value="RNA_pol_suN_Zn-BS"/>
</dbReference>
<evidence type="ECO:0000313" key="7">
    <source>
        <dbReference type="EMBL" id="KAK4547568.1"/>
    </source>
</evidence>
<evidence type="ECO:0000256" key="3">
    <source>
        <dbReference type="ARBA" id="ARBA00022723"/>
    </source>
</evidence>
<dbReference type="SUPFAM" id="SSF46924">
    <property type="entry name" value="RNA polymerase subunit RPB10"/>
    <property type="match status" value="2"/>
</dbReference>